<reference evidence="9" key="1">
    <citation type="submission" date="2016-10" db="EMBL/GenBank/DDBJ databases">
        <authorList>
            <person name="Varghese N."/>
            <person name="Submissions S."/>
        </authorList>
    </citation>
    <scope>NUCLEOTIDE SEQUENCE [LARGE SCALE GENOMIC DNA]</scope>
    <source>
        <strain evidence="9">DSM 23256</strain>
    </source>
</reference>
<evidence type="ECO:0000256" key="1">
    <source>
        <dbReference type="ARBA" id="ARBA00001353"/>
    </source>
</evidence>
<accession>A0A1G7KN57</accession>
<dbReference type="UniPathway" id="UPA00077">
    <property type="reaction ID" value="UER00154"/>
</dbReference>
<dbReference type="InterPro" id="IPR006156">
    <property type="entry name" value="Dihydroneopterin_aldolase"/>
</dbReference>
<sequence length="123" mass="14100">MMSDRILLQNMVFYGYHGVHEHEQEHGQRFYIDLEIEADLGLAGKTDNLVDTVDYTLIYRIVKDIVETRRFRLLEALADHIATAVFNTGSLVSAVTVRVRKPAVPIPGSLDYVQIEITRRLRT</sequence>
<organism evidence="8 9">
    <name type="scientific">Sporolituus thermophilus DSM 23256</name>
    <dbReference type="NCBI Taxonomy" id="1123285"/>
    <lineage>
        <taxon>Bacteria</taxon>
        <taxon>Bacillati</taxon>
        <taxon>Bacillota</taxon>
        <taxon>Negativicutes</taxon>
        <taxon>Selenomonadales</taxon>
        <taxon>Sporomusaceae</taxon>
        <taxon>Sporolituus</taxon>
    </lineage>
</organism>
<dbReference type="NCBIfam" id="TIGR00525">
    <property type="entry name" value="folB"/>
    <property type="match status" value="1"/>
</dbReference>
<evidence type="ECO:0000256" key="3">
    <source>
        <dbReference type="ARBA" id="ARBA00005708"/>
    </source>
</evidence>
<dbReference type="PANTHER" id="PTHR42844:SF1">
    <property type="entry name" value="DIHYDRONEOPTERIN ALDOLASE 1-RELATED"/>
    <property type="match status" value="1"/>
</dbReference>
<keyword evidence="4 6" id="KW-0289">Folate biosynthesis</keyword>
<dbReference type="NCBIfam" id="TIGR00526">
    <property type="entry name" value="folB_dom"/>
    <property type="match status" value="1"/>
</dbReference>
<comment type="catalytic activity">
    <reaction evidence="1 6">
        <text>7,8-dihydroneopterin = 6-hydroxymethyl-7,8-dihydropterin + glycolaldehyde</text>
        <dbReference type="Rhea" id="RHEA:10540"/>
        <dbReference type="ChEBI" id="CHEBI:17001"/>
        <dbReference type="ChEBI" id="CHEBI:17071"/>
        <dbReference type="ChEBI" id="CHEBI:44841"/>
        <dbReference type="EC" id="4.1.2.25"/>
    </reaction>
</comment>
<evidence type="ECO:0000313" key="8">
    <source>
        <dbReference type="EMBL" id="SDF38566.1"/>
    </source>
</evidence>
<dbReference type="Pfam" id="PF02152">
    <property type="entry name" value="FolB"/>
    <property type="match status" value="1"/>
</dbReference>
<comment type="pathway">
    <text evidence="2 6">Cofactor biosynthesis; tetrahydrofolate biosynthesis; 2-amino-4-hydroxy-6-hydroxymethyl-7,8-dihydropteridine diphosphate from 7,8-dihydroneopterin triphosphate: step 3/4.</text>
</comment>
<evidence type="ECO:0000256" key="2">
    <source>
        <dbReference type="ARBA" id="ARBA00005013"/>
    </source>
</evidence>
<feature type="domain" description="Dihydroneopterin aldolase/epimerase" evidence="7">
    <location>
        <begin position="6"/>
        <end position="119"/>
    </location>
</feature>
<keyword evidence="9" id="KW-1185">Reference proteome</keyword>
<dbReference type="Gene3D" id="3.30.1130.10">
    <property type="match status" value="1"/>
</dbReference>
<gene>
    <name evidence="8" type="ORF">SAMN05660235_01390</name>
</gene>
<name>A0A1G7KN57_9FIRM</name>
<dbReference type="AlphaFoldDB" id="A0A1G7KN57"/>
<evidence type="ECO:0000256" key="4">
    <source>
        <dbReference type="ARBA" id="ARBA00022909"/>
    </source>
</evidence>
<dbReference type="EMBL" id="FNBU01000009">
    <property type="protein sequence ID" value="SDF38566.1"/>
    <property type="molecule type" value="Genomic_DNA"/>
</dbReference>
<dbReference type="GO" id="GO:0046656">
    <property type="term" value="P:folic acid biosynthetic process"/>
    <property type="evidence" value="ECO:0007669"/>
    <property type="project" value="UniProtKB-UniRule"/>
</dbReference>
<evidence type="ECO:0000256" key="5">
    <source>
        <dbReference type="ARBA" id="ARBA00023239"/>
    </source>
</evidence>
<dbReference type="EC" id="4.1.2.25" evidence="6"/>
<dbReference type="STRING" id="1123285.SAMN05660235_01390"/>
<evidence type="ECO:0000259" key="7">
    <source>
        <dbReference type="SMART" id="SM00905"/>
    </source>
</evidence>
<dbReference type="SMART" id="SM00905">
    <property type="entry name" value="FolB"/>
    <property type="match status" value="1"/>
</dbReference>
<protein>
    <recommendedName>
        <fullName evidence="6">7,8-dihydroneopterin aldolase</fullName>
        <ecNumber evidence="6">4.1.2.25</ecNumber>
    </recommendedName>
</protein>
<dbReference type="GO" id="GO:0004150">
    <property type="term" value="F:dihydroneopterin aldolase activity"/>
    <property type="evidence" value="ECO:0007669"/>
    <property type="project" value="UniProtKB-UniRule"/>
</dbReference>
<evidence type="ECO:0000313" key="9">
    <source>
        <dbReference type="Proteomes" id="UP000243333"/>
    </source>
</evidence>
<dbReference type="FunFam" id="3.30.1130.10:FF:000003">
    <property type="entry name" value="7,8-dihydroneopterin aldolase"/>
    <property type="match status" value="1"/>
</dbReference>
<evidence type="ECO:0000256" key="6">
    <source>
        <dbReference type="RuleBase" id="RU362079"/>
    </source>
</evidence>
<dbReference type="CDD" id="cd00534">
    <property type="entry name" value="DHNA_DHNTPE"/>
    <property type="match status" value="1"/>
</dbReference>
<dbReference type="GO" id="GO:0005737">
    <property type="term" value="C:cytoplasm"/>
    <property type="evidence" value="ECO:0007669"/>
    <property type="project" value="TreeGrafter"/>
</dbReference>
<comment type="function">
    <text evidence="6">Catalyzes the conversion of 7,8-dihydroneopterin to 6-hydroxymethyl-7,8-dihydropterin.</text>
</comment>
<dbReference type="OrthoDB" id="9803748at2"/>
<dbReference type="Proteomes" id="UP000243333">
    <property type="component" value="Unassembled WGS sequence"/>
</dbReference>
<dbReference type="GO" id="GO:0046654">
    <property type="term" value="P:tetrahydrofolate biosynthetic process"/>
    <property type="evidence" value="ECO:0007669"/>
    <property type="project" value="UniProtKB-UniRule"/>
</dbReference>
<dbReference type="InterPro" id="IPR006157">
    <property type="entry name" value="FolB_dom"/>
</dbReference>
<proteinExistence type="inferred from homology"/>
<dbReference type="PANTHER" id="PTHR42844">
    <property type="entry name" value="DIHYDRONEOPTERIN ALDOLASE 1-RELATED"/>
    <property type="match status" value="1"/>
</dbReference>
<dbReference type="SUPFAM" id="SSF55620">
    <property type="entry name" value="Tetrahydrobiopterin biosynthesis enzymes-like"/>
    <property type="match status" value="1"/>
</dbReference>
<keyword evidence="5 6" id="KW-0456">Lyase</keyword>
<dbReference type="InterPro" id="IPR043133">
    <property type="entry name" value="GTP-CH-I_C/QueF"/>
</dbReference>
<comment type="similarity">
    <text evidence="3 6">Belongs to the DHNA family.</text>
</comment>